<dbReference type="PROSITE" id="PS50113">
    <property type="entry name" value="PAC"/>
    <property type="match status" value="2"/>
</dbReference>
<dbReference type="InterPro" id="IPR036097">
    <property type="entry name" value="HisK_dim/P_sf"/>
</dbReference>
<comment type="caution">
    <text evidence="10">The sequence shown here is derived from an EMBL/GenBank/DDBJ whole genome shotgun (WGS) entry which is preliminary data.</text>
</comment>
<dbReference type="EMBL" id="JAUSVP010000016">
    <property type="protein sequence ID" value="MDQ0449607.1"/>
    <property type="molecule type" value="Genomic_DNA"/>
</dbReference>
<evidence type="ECO:0000256" key="2">
    <source>
        <dbReference type="ARBA" id="ARBA00012438"/>
    </source>
</evidence>
<evidence type="ECO:0000256" key="4">
    <source>
        <dbReference type="PROSITE-ProRule" id="PRU00169"/>
    </source>
</evidence>
<dbReference type="CDD" id="cd00082">
    <property type="entry name" value="HisKA"/>
    <property type="match status" value="1"/>
</dbReference>
<dbReference type="SMART" id="SM00387">
    <property type="entry name" value="HATPase_c"/>
    <property type="match status" value="1"/>
</dbReference>
<dbReference type="Gene3D" id="3.40.50.2300">
    <property type="match status" value="1"/>
</dbReference>
<dbReference type="EC" id="2.7.13.3" evidence="2"/>
<dbReference type="RefSeq" id="WP_238205327.1">
    <property type="nucleotide sequence ID" value="NZ_BPQE01000021.1"/>
</dbReference>
<sequence length="830" mass="91963">MDVRAGRLPPAFAPAIDAHDEETMDAEIERLRRRERELEDRVAMLEADRRQGVRRPDHGQRTSAASADLLFTAAEKTRMPQIITDPNQPDNPIVFANRAFQSLCGYDASELIGRNCRFLQGPDTDPADVAKVRDAIAGRRDVVVELTNYHRDGTPFRNELYISPVFGPDGSLRYFFASQLDVTRFRTAEGILAESESRYRALFDAVDSGFCIVEMRFDAESRPVDYRFVEVNPAFAAQTGLHGVAGRWVSEVVPGLERFWFDTYGEVARTGRPVRFESGAVSMGRWFDVHALRVGEPELHRVAILFNDITDRRRLESHLETAARERTDERDMVWRASRDLFVVCGFDGHFRKANAAWTQTLGWEIDEVVGARFDHYVNLEDRAAAAAAFERVIAGLPIDDLDVRMRAKDGSVRWISWNAIPTGDHFYAAGRDITERRALEEQLRQSQKLEAVGQLTGGVAHDFNNLLTVIKSSTDLLKRADLAEERRQRYVGAISDTVDRAAKLTGQLLAFARRQALRPETFAVDRAVTAVADMVRTLTGARVHITLDLPTGEEQGLHVNADPSQFDTALVNLVVNARDAMAGEGNLRIRLRRATTIPAIRAHPLQRGDFVAVAITDSGSGIAPENMERIFEPFFTTKGVGQGTGLGLSQVFGFAKQSGGEITVESEVGTGTTFTLFLPRVAVAQSSGPAAEPEPLAEGHGTRVLVVEDNLAVGAFAEQALRELGYTTVWVTDAATALAEIERVPFRFEVVFSDVVMPGMNGVELADEIRRRRPDIPVVLTSGYSDVLAVKGTHGFDLLRKPYSVADLSRILRRAVQEARGRRGAAPPLR</sequence>
<proteinExistence type="predicted"/>
<evidence type="ECO:0000259" key="7">
    <source>
        <dbReference type="PROSITE" id="PS50110"/>
    </source>
</evidence>
<keyword evidence="3 4" id="KW-0597">Phosphoprotein</keyword>
<evidence type="ECO:0000313" key="10">
    <source>
        <dbReference type="EMBL" id="MDQ0449607.1"/>
    </source>
</evidence>
<keyword evidence="5" id="KW-0175">Coiled coil</keyword>
<dbReference type="SMART" id="SM00388">
    <property type="entry name" value="HisKA"/>
    <property type="match status" value="1"/>
</dbReference>
<dbReference type="CDD" id="cd00130">
    <property type="entry name" value="PAS"/>
    <property type="match status" value="2"/>
</dbReference>
<dbReference type="InterPro" id="IPR001610">
    <property type="entry name" value="PAC"/>
</dbReference>
<feature type="domain" description="PAS" evidence="8">
    <location>
        <begin position="66"/>
        <end position="139"/>
    </location>
</feature>
<dbReference type="PROSITE" id="PS50110">
    <property type="entry name" value="RESPONSE_REGULATORY"/>
    <property type="match status" value="1"/>
</dbReference>
<dbReference type="PANTHER" id="PTHR43065">
    <property type="entry name" value="SENSOR HISTIDINE KINASE"/>
    <property type="match status" value="1"/>
</dbReference>
<dbReference type="PROSITE" id="PS50112">
    <property type="entry name" value="PAS"/>
    <property type="match status" value="1"/>
</dbReference>
<protein>
    <recommendedName>
        <fullName evidence="2">histidine kinase</fullName>
        <ecNumber evidence="2">2.7.13.3</ecNumber>
    </recommendedName>
</protein>
<dbReference type="PROSITE" id="PS50109">
    <property type="entry name" value="HIS_KIN"/>
    <property type="match status" value="1"/>
</dbReference>
<accession>A0ABU0I694</accession>
<dbReference type="Pfam" id="PF00072">
    <property type="entry name" value="Response_reg"/>
    <property type="match status" value="1"/>
</dbReference>
<dbReference type="Pfam" id="PF13426">
    <property type="entry name" value="PAS_9"/>
    <property type="match status" value="1"/>
</dbReference>
<evidence type="ECO:0000313" key="11">
    <source>
        <dbReference type="Proteomes" id="UP001231124"/>
    </source>
</evidence>
<dbReference type="PRINTS" id="PR00344">
    <property type="entry name" value="BCTRLSENSOR"/>
</dbReference>
<dbReference type="SMART" id="SM00086">
    <property type="entry name" value="PAC"/>
    <property type="match status" value="2"/>
</dbReference>
<dbReference type="Pfam" id="PF00512">
    <property type="entry name" value="HisKA"/>
    <property type="match status" value="1"/>
</dbReference>
<dbReference type="InterPro" id="IPR035965">
    <property type="entry name" value="PAS-like_dom_sf"/>
</dbReference>
<dbReference type="InterPro" id="IPR003594">
    <property type="entry name" value="HATPase_dom"/>
</dbReference>
<evidence type="ECO:0000259" key="6">
    <source>
        <dbReference type="PROSITE" id="PS50109"/>
    </source>
</evidence>
<dbReference type="SMART" id="SM00448">
    <property type="entry name" value="REC"/>
    <property type="match status" value="1"/>
</dbReference>
<dbReference type="Gene3D" id="3.30.450.20">
    <property type="entry name" value="PAS domain"/>
    <property type="match status" value="3"/>
</dbReference>
<keyword evidence="11" id="KW-1185">Reference proteome</keyword>
<feature type="modified residue" description="4-aspartylphosphate" evidence="4">
    <location>
        <position position="754"/>
    </location>
</feature>
<feature type="domain" description="Response regulatory" evidence="7">
    <location>
        <begin position="703"/>
        <end position="816"/>
    </location>
</feature>
<feature type="domain" description="Histidine kinase" evidence="6">
    <location>
        <begin position="458"/>
        <end position="682"/>
    </location>
</feature>
<dbReference type="Proteomes" id="UP001231124">
    <property type="component" value="Unassembled WGS sequence"/>
</dbReference>
<dbReference type="Gene3D" id="3.30.565.10">
    <property type="entry name" value="Histidine kinase-like ATPase, C-terminal domain"/>
    <property type="match status" value="1"/>
</dbReference>
<evidence type="ECO:0000256" key="3">
    <source>
        <dbReference type="ARBA" id="ARBA00022553"/>
    </source>
</evidence>
<dbReference type="InterPro" id="IPR001789">
    <property type="entry name" value="Sig_transdc_resp-reg_receiver"/>
</dbReference>
<dbReference type="SMART" id="SM00091">
    <property type="entry name" value="PAS"/>
    <property type="match status" value="3"/>
</dbReference>
<dbReference type="PANTHER" id="PTHR43065:SF49">
    <property type="entry name" value="HISTIDINE KINASE"/>
    <property type="match status" value="1"/>
</dbReference>
<organism evidence="10 11">
    <name type="scientific">Methylobacterium aerolatum</name>
    <dbReference type="NCBI Taxonomy" id="418708"/>
    <lineage>
        <taxon>Bacteria</taxon>
        <taxon>Pseudomonadati</taxon>
        <taxon>Pseudomonadota</taxon>
        <taxon>Alphaproteobacteria</taxon>
        <taxon>Hyphomicrobiales</taxon>
        <taxon>Methylobacteriaceae</taxon>
        <taxon>Methylobacterium</taxon>
    </lineage>
</organism>
<dbReference type="SUPFAM" id="SSF52172">
    <property type="entry name" value="CheY-like"/>
    <property type="match status" value="1"/>
</dbReference>
<reference evidence="10 11" key="1">
    <citation type="submission" date="2023-07" db="EMBL/GenBank/DDBJ databases">
        <title>Genomic Encyclopedia of Type Strains, Phase IV (KMG-IV): sequencing the most valuable type-strain genomes for metagenomic binning, comparative biology and taxonomic classification.</title>
        <authorList>
            <person name="Goeker M."/>
        </authorList>
    </citation>
    <scope>NUCLEOTIDE SEQUENCE [LARGE SCALE GENOMIC DNA]</scope>
    <source>
        <strain evidence="10 11">DSM 19013</strain>
    </source>
</reference>
<dbReference type="Pfam" id="PF13188">
    <property type="entry name" value="PAS_8"/>
    <property type="match status" value="1"/>
</dbReference>
<dbReference type="Gene3D" id="1.10.287.130">
    <property type="match status" value="1"/>
</dbReference>
<gene>
    <name evidence="10" type="ORF">QO012_004129</name>
</gene>
<evidence type="ECO:0000256" key="1">
    <source>
        <dbReference type="ARBA" id="ARBA00000085"/>
    </source>
</evidence>
<feature type="domain" description="PAC" evidence="9">
    <location>
        <begin position="399"/>
        <end position="445"/>
    </location>
</feature>
<dbReference type="InterPro" id="IPR004358">
    <property type="entry name" value="Sig_transdc_His_kin-like_C"/>
</dbReference>
<dbReference type="SUPFAM" id="SSF47384">
    <property type="entry name" value="Homodimeric domain of signal transducing histidine kinase"/>
    <property type="match status" value="1"/>
</dbReference>
<feature type="domain" description="PAC" evidence="9">
    <location>
        <begin position="140"/>
        <end position="194"/>
    </location>
</feature>
<name>A0ABU0I694_9HYPH</name>
<dbReference type="InterPro" id="IPR005467">
    <property type="entry name" value="His_kinase_dom"/>
</dbReference>
<dbReference type="InterPro" id="IPR011006">
    <property type="entry name" value="CheY-like_superfamily"/>
</dbReference>
<dbReference type="InterPro" id="IPR036890">
    <property type="entry name" value="HATPase_C_sf"/>
</dbReference>
<dbReference type="NCBIfam" id="TIGR00229">
    <property type="entry name" value="sensory_box"/>
    <property type="match status" value="2"/>
</dbReference>
<dbReference type="SUPFAM" id="SSF55785">
    <property type="entry name" value="PYP-like sensor domain (PAS domain)"/>
    <property type="match status" value="3"/>
</dbReference>
<comment type="catalytic activity">
    <reaction evidence="1">
        <text>ATP + protein L-histidine = ADP + protein N-phospho-L-histidine.</text>
        <dbReference type="EC" id="2.7.13.3"/>
    </reaction>
</comment>
<evidence type="ECO:0000259" key="9">
    <source>
        <dbReference type="PROSITE" id="PS50113"/>
    </source>
</evidence>
<feature type="coiled-coil region" evidence="5">
    <location>
        <begin position="21"/>
        <end position="48"/>
    </location>
</feature>
<dbReference type="Pfam" id="PF02518">
    <property type="entry name" value="HATPase_c"/>
    <property type="match status" value="1"/>
</dbReference>
<evidence type="ECO:0000256" key="5">
    <source>
        <dbReference type="SAM" id="Coils"/>
    </source>
</evidence>
<dbReference type="SUPFAM" id="SSF55874">
    <property type="entry name" value="ATPase domain of HSP90 chaperone/DNA topoisomerase II/histidine kinase"/>
    <property type="match status" value="1"/>
</dbReference>
<dbReference type="InterPro" id="IPR013656">
    <property type="entry name" value="PAS_4"/>
</dbReference>
<dbReference type="InterPro" id="IPR000700">
    <property type="entry name" value="PAS-assoc_C"/>
</dbReference>
<dbReference type="Pfam" id="PF08448">
    <property type="entry name" value="PAS_4"/>
    <property type="match status" value="1"/>
</dbReference>
<dbReference type="InterPro" id="IPR003661">
    <property type="entry name" value="HisK_dim/P_dom"/>
</dbReference>
<evidence type="ECO:0000259" key="8">
    <source>
        <dbReference type="PROSITE" id="PS50112"/>
    </source>
</evidence>
<dbReference type="InterPro" id="IPR000014">
    <property type="entry name" value="PAS"/>
</dbReference>